<evidence type="ECO:0000313" key="1">
    <source>
        <dbReference type="EMBL" id="QNT35485.1"/>
    </source>
</evidence>
<accession>A0A7H1KNH1</accession>
<proteinExistence type="predicted"/>
<sequence length="571" mass="65948">MMLPKPDLTQADIDELSIVSNQYDLRHDLHAFVEYVRGRDVKRLHRSNELNKSDQKRLAKLMSNSYPLKEVEANGHSDWIDYVDELALAFKFANYDTEGRYMGYYSNEPSFPDNYIDVDTQRYEEFVGLPLIEQEKKLQGVVVKNYLDGYNEFYETSVLGRLSGFSTWGSATGIMPGLDFGKARRFIIKVLQSCTPGVWYTTASLIRYLKEHHPFFLIPENPKYPHEGYAEKGRYGNFHEQKERWGTRMQISESETDAFERVEGRFVERFLEGLPLILGYIEVAYSETEYKGLLPEMNRLLAFRVNDMFLHVMSGGIIEPKVTVQPNFEVHVESELYPVRILAQLAKIADVVTKDRTNILKLRKKKVLTQLSERVDFDVIKLLEKMSGQKLPQNVRIELDEWVGASDAFTLYENVVLLEGDRNLPGIDEFTIESITPAIKIVHSPDRLFAHLLQKELIPLRIKHRSLDLTPLPDGANTVFPRRDLSVSKSKAKAKAKTKKRVTIKREVRITFHFPAKELMEEFRKGLVAARCPVAADWGKLTLSFDKRYESEVKKVSKKLSDYTIKTEDIL</sequence>
<protein>
    <recommendedName>
        <fullName evidence="2">Helicase XPB/Ssl2 N-terminal domain-containing protein</fullName>
    </recommendedName>
</protein>
<reference evidence="1" key="1">
    <citation type="submission" date="2020-07" db="EMBL/GenBank/DDBJ databases">
        <title>Unique genomic features of the anaerobic methanotrophic archaea.</title>
        <authorList>
            <person name="Chadwick G.L."/>
            <person name="Skennerton C.T."/>
            <person name="Laso-Perez R."/>
            <person name="Leu A.O."/>
            <person name="Speth D.R."/>
            <person name="Yu H."/>
            <person name="Morgan-Lang C."/>
            <person name="Hatzenpichler R."/>
            <person name="Goudeau D."/>
            <person name="Malmstrom R."/>
            <person name="Brazelton W.J."/>
            <person name="Woyke T."/>
            <person name="Hallam S.J."/>
            <person name="Tyson G.W."/>
            <person name="Wegener G."/>
            <person name="Boetius A."/>
            <person name="Orphan V."/>
        </authorList>
    </citation>
    <scope>NUCLEOTIDE SEQUENCE</scope>
</reference>
<dbReference type="AlphaFoldDB" id="A0A7H1KNH1"/>
<name>A0A7H1KNH1_9EURY</name>
<dbReference type="EMBL" id="MT776524">
    <property type="protein sequence ID" value="QNT35485.1"/>
    <property type="molecule type" value="Genomic_DNA"/>
</dbReference>
<organism evidence="1">
    <name type="scientific">uncultured Methanosarcinales archaeon</name>
    <dbReference type="NCBI Taxonomy" id="183757"/>
    <lineage>
        <taxon>Archaea</taxon>
        <taxon>Methanobacteriati</taxon>
        <taxon>Methanobacteriota</taxon>
        <taxon>Stenosarchaea group</taxon>
        <taxon>Methanomicrobia</taxon>
        <taxon>Methanosarcinales</taxon>
        <taxon>environmental samples</taxon>
    </lineage>
</organism>
<gene>
    <name evidence="1" type="ORF">ICMCNNFD_00002</name>
</gene>
<evidence type="ECO:0008006" key="2">
    <source>
        <dbReference type="Google" id="ProtNLM"/>
    </source>
</evidence>